<dbReference type="GO" id="GO:0008083">
    <property type="term" value="F:growth factor activity"/>
    <property type="evidence" value="ECO:0007669"/>
    <property type="project" value="UniProtKB-KW"/>
</dbReference>
<dbReference type="InterPro" id="IPR002209">
    <property type="entry name" value="Fibroblast_GF_fam"/>
</dbReference>
<keyword evidence="2" id="KW-0339">Growth factor</keyword>
<accession>A0ABD0WQN2</accession>
<dbReference type="Pfam" id="PF00167">
    <property type="entry name" value="FGF"/>
    <property type="match status" value="1"/>
</dbReference>
<dbReference type="PRINTS" id="PR00263">
    <property type="entry name" value="HBGFFGF"/>
</dbReference>
<evidence type="ECO:0000256" key="1">
    <source>
        <dbReference type="ARBA" id="ARBA00007936"/>
    </source>
</evidence>
<dbReference type="PRINTS" id="PR00262">
    <property type="entry name" value="IL1HBGF"/>
</dbReference>
<evidence type="ECO:0000256" key="4">
    <source>
        <dbReference type="SAM" id="MobiDB-lite"/>
    </source>
</evidence>
<dbReference type="Proteomes" id="UP001557470">
    <property type="component" value="Unassembled WGS sequence"/>
</dbReference>
<feature type="region of interest" description="Disordered" evidence="4">
    <location>
        <begin position="21"/>
        <end position="40"/>
    </location>
</feature>
<dbReference type="SUPFAM" id="SSF50353">
    <property type="entry name" value="Cytokine"/>
    <property type="match status" value="1"/>
</dbReference>
<feature type="compositionally biased region" description="Low complexity" evidence="4">
    <location>
        <begin position="31"/>
        <end position="40"/>
    </location>
</feature>
<evidence type="ECO:0000313" key="5">
    <source>
        <dbReference type="EMBL" id="KAL0979144.1"/>
    </source>
</evidence>
<dbReference type="EMBL" id="JAGEUA010000005">
    <property type="protein sequence ID" value="KAL0979144.1"/>
    <property type="molecule type" value="Genomic_DNA"/>
</dbReference>
<reference evidence="5 6" key="1">
    <citation type="submission" date="2024-06" db="EMBL/GenBank/DDBJ databases">
        <authorList>
            <person name="Pan Q."/>
            <person name="Wen M."/>
            <person name="Jouanno E."/>
            <person name="Zahm M."/>
            <person name="Klopp C."/>
            <person name="Cabau C."/>
            <person name="Louis A."/>
            <person name="Berthelot C."/>
            <person name="Parey E."/>
            <person name="Roest Crollius H."/>
            <person name="Montfort J."/>
            <person name="Robinson-Rechavi M."/>
            <person name="Bouchez O."/>
            <person name="Lampietro C."/>
            <person name="Lopez Roques C."/>
            <person name="Donnadieu C."/>
            <person name="Postlethwait J."/>
            <person name="Bobe J."/>
            <person name="Verreycken H."/>
            <person name="Guiguen Y."/>
        </authorList>
    </citation>
    <scope>NUCLEOTIDE SEQUENCE [LARGE SCALE GENOMIC DNA]</scope>
    <source>
        <strain evidence="5">Up_M1</strain>
        <tissue evidence="5">Testis</tissue>
    </source>
</reference>
<dbReference type="CDD" id="cd23306">
    <property type="entry name" value="beta-trefoil_FGF7-like"/>
    <property type="match status" value="1"/>
</dbReference>
<dbReference type="SMART" id="SM00442">
    <property type="entry name" value="FGF"/>
    <property type="match status" value="1"/>
</dbReference>
<dbReference type="PANTHER" id="PTHR11486">
    <property type="entry name" value="FIBROBLAST GROWTH FACTOR"/>
    <property type="match status" value="1"/>
</dbReference>
<evidence type="ECO:0000256" key="3">
    <source>
        <dbReference type="RuleBase" id="RU049442"/>
    </source>
</evidence>
<comment type="similarity">
    <text evidence="1 3">Belongs to the heparin-binding growth factors family.</text>
</comment>
<proteinExistence type="inferred from homology"/>
<dbReference type="Gene3D" id="2.80.10.50">
    <property type="match status" value="1"/>
</dbReference>
<dbReference type="AlphaFoldDB" id="A0ABD0WQN2"/>
<dbReference type="PROSITE" id="PS00247">
    <property type="entry name" value="HBGF_FGF"/>
    <property type="match status" value="1"/>
</dbReference>
<dbReference type="FunFam" id="2.80.10.50:FF:000004">
    <property type="entry name" value="Fibroblast growth factor"/>
    <property type="match status" value="1"/>
</dbReference>
<evidence type="ECO:0000313" key="6">
    <source>
        <dbReference type="Proteomes" id="UP001557470"/>
    </source>
</evidence>
<name>A0ABD0WQN2_UMBPY</name>
<organism evidence="5 6">
    <name type="scientific">Umbra pygmaea</name>
    <name type="common">Eastern mudminnow</name>
    <dbReference type="NCBI Taxonomy" id="75934"/>
    <lineage>
        <taxon>Eukaryota</taxon>
        <taxon>Metazoa</taxon>
        <taxon>Chordata</taxon>
        <taxon>Craniata</taxon>
        <taxon>Vertebrata</taxon>
        <taxon>Euteleostomi</taxon>
        <taxon>Actinopterygii</taxon>
        <taxon>Neopterygii</taxon>
        <taxon>Teleostei</taxon>
        <taxon>Protacanthopterygii</taxon>
        <taxon>Esociformes</taxon>
        <taxon>Umbridae</taxon>
        <taxon>Umbra</taxon>
    </lineage>
</organism>
<gene>
    <name evidence="5" type="ORF">UPYG_G00181310</name>
</gene>
<sequence>MSAWTAGGSKAASVWANAGSCFSSGSRTDPRSSLRSSSISPFQSGSLTLLLALLLSLSLPLVVCHQPPLRGRQQPPHPSSTLRASVNISLTGSRVGEAEGRLRRTGGLLGRHIRSYTHLQGDVRRRKLFSFQKFFLRIDKNGGVNGTKIKDDPLSILEITSVDVGVVAIKGLGSNYYLAISRTGELYGSREFGIDCTLKERIEENGYNTYSSAQWRNRNRQMFVGLSVHGKPLKGRKTRRMNTATHFLPIMA</sequence>
<comment type="caution">
    <text evidence="5">The sequence shown here is derived from an EMBL/GenBank/DDBJ whole genome shotgun (WGS) entry which is preliminary data.</text>
</comment>
<protein>
    <recommendedName>
        <fullName evidence="3">Fibroblast growth factor</fullName>
        <shortName evidence="3">FGF</shortName>
    </recommendedName>
</protein>
<evidence type="ECO:0000256" key="2">
    <source>
        <dbReference type="ARBA" id="ARBA00023030"/>
    </source>
</evidence>
<dbReference type="InterPro" id="IPR008996">
    <property type="entry name" value="IL1/FGF"/>
</dbReference>
<keyword evidence="6" id="KW-1185">Reference proteome</keyword>